<name>A0ACB9FHN8_ARCLA</name>
<dbReference type="Proteomes" id="UP001055879">
    <property type="component" value="Linkage Group LG01"/>
</dbReference>
<keyword evidence="2" id="KW-1185">Reference proteome</keyword>
<protein>
    <submittedName>
        <fullName evidence="1">Uncharacterized protein</fullName>
    </submittedName>
</protein>
<organism evidence="1 2">
    <name type="scientific">Arctium lappa</name>
    <name type="common">Greater burdock</name>
    <name type="synonym">Lappa major</name>
    <dbReference type="NCBI Taxonomy" id="4217"/>
    <lineage>
        <taxon>Eukaryota</taxon>
        <taxon>Viridiplantae</taxon>
        <taxon>Streptophyta</taxon>
        <taxon>Embryophyta</taxon>
        <taxon>Tracheophyta</taxon>
        <taxon>Spermatophyta</taxon>
        <taxon>Magnoliopsida</taxon>
        <taxon>eudicotyledons</taxon>
        <taxon>Gunneridae</taxon>
        <taxon>Pentapetalae</taxon>
        <taxon>asterids</taxon>
        <taxon>campanulids</taxon>
        <taxon>Asterales</taxon>
        <taxon>Asteraceae</taxon>
        <taxon>Carduoideae</taxon>
        <taxon>Cardueae</taxon>
        <taxon>Arctiinae</taxon>
        <taxon>Arctium</taxon>
    </lineage>
</organism>
<reference evidence="1 2" key="2">
    <citation type="journal article" date="2022" name="Mol. Ecol. Resour.">
        <title>The genomes of chicory, endive, great burdock and yacon provide insights into Asteraceae paleo-polyploidization history and plant inulin production.</title>
        <authorList>
            <person name="Fan W."/>
            <person name="Wang S."/>
            <person name="Wang H."/>
            <person name="Wang A."/>
            <person name="Jiang F."/>
            <person name="Liu H."/>
            <person name="Zhao H."/>
            <person name="Xu D."/>
            <person name="Zhang Y."/>
        </authorList>
    </citation>
    <scope>NUCLEOTIDE SEQUENCE [LARGE SCALE GENOMIC DNA]</scope>
    <source>
        <strain evidence="2">cv. Niubang</strain>
    </source>
</reference>
<accession>A0ACB9FHN8</accession>
<comment type="caution">
    <text evidence="1">The sequence shown here is derived from an EMBL/GenBank/DDBJ whole genome shotgun (WGS) entry which is preliminary data.</text>
</comment>
<proteinExistence type="predicted"/>
<evidence type="ECO:0000313" key="1">
    <source>
        <dbReference type="EMBL" id="KAI3770375.1"/>
    </source>
</evidence>
<reference evidence="2" key="1">
    <citation type="journal article" date="2022" name="Mol. Ecol. Resour.">
        <title>The genomes of chicory, endive, great burdock and yacon provide insights into Asteraceae palaeo-polyploidization history and plant inulin production.</title>
        <authorList>
            <person name="Fan W."/>
            <person name="Wang S."/>
            <person name="Wang H."/>
            <person name="Wang A."/>
            <person name="Jiang F."/>
            <person name="Liu H."/>
            <person name="Zhao H."/>
            <person name="Xu D."/>
            <person name="Zhang Y."/>
        </authorList>
    </citation>
    <scope>NUCLEOTIDE SEQUENCE [LARGE SCALE GENOMIC DNA]</scope>
    <source>
        <strain evidence="2">cv. Niubang</strain>
    </source>
</reference>
<dbReference type="EMBL" id="CM042047">
    <property type="protein sequence ID" value="KAI3770375.1"/>
    <property type="molecule type" value="Genomic_DNA"/>
</dbReference>
<gene>
    <name evidence="1" type="ORF">L6452_01505</name>
</gene>
<sequence>MLHSSSPASLTVTPTMGISSSSPFQSFVDYPYYWISFRREEEEEEGGRDGGGVGGIKSIFVPSVYKGTKFNSRKEDVIGESRHVGVSVYAMLEALQRSTPVQDVDVGRWLGSLKIERKGKNRKQKRMRDVE</sequence>
<evidence type="ECO:0000313" key="2">
    <source>
        <dbReference type="Proteomes" id="UP001055879"/>
    </source>
</evidence>